<keyword evidence="2" id="KW-0472">Membrane</keyword>
<gene>
    <name evidence="3" type="ORF">POL68_36880</name>
</gene>
<name>A0ABT5DM44_9BACT</name>
<dbReference type="EMBL" id="JAQNDM010000002">
    <property type="protein sequence ID" value="MDC0714099.1"/>
    <property type="molecule type" value="Genomic_DNA"/>
</dbReference>
<evidence type="ECO:0008006" key="5">
    <source>
        <dbReference type="Google" id="ProtNLM"/>
    </source>
</evidence>
<proteinExistence type="predicted"/>
<feature type="transmembrane region" description="Helical" evidence="2">
    <location>
        <begin position="6"/>
        <end position="24"/>
    </location>
</feature>
<evidence type="ECO:0000313" key="3">
    <source>
        <dbReference type="EMBL" id="MDC0714099.1"/>
    </source>
</evidence>
<keyword evidence="2" id="KW-1133">Transmembrane helix</keyword>
<organism evidence="3 4">
    <name type="scientific">Stigmatella ashevillensis</name>
    <dbReference type="NCBI Taxonomy" id="2995309"/>
    <lineage>
        <taxon>Bacteria</taxon>
        <taxon>Pseudomonadati</taxon>
        <taxon>Myxococcota</taxon>
        <taxon>Myxococcia</taxon>
        <taxon>Myxococcales</taxon>
        <taxon>Cystobacterineae</taxon>
        <taxon>Archangiaceae</taxon>
        <taxon>Stigmatella</taxon>
    </lineage>
</organism>
<evidence type="ECO:0000313" key="4">
    <source>
        <dbReference type="Proteomes" id="UP001221838"/>
    </source>
</evidence>
<evidence type="ECO:0000256" key="1">
    <source>
        <dbReference type="SAM" id="MobiDB-lite"/>
    </source>
</evidence>
<reference evidence="3 4" key="1">
    <citation type="submission" date="2022-11" db="EMBL/GenBank/DDBJ databases">
        <title>Minimal conservation of predation-associated metabolite biosynthetic gene clusters underscores biosynthetic potential of Myxococcota including descriptions for ten novel species: Archangium lansinium sp. nov., Myxococcus landrumus sp. nov., Nannocystis bai.</title>
        <authorList>
            <person name="Ahearne A."/>
            <person name="Stevens C."/>
            <person name="Dowd S."/>
        </authorList>
    </citation>
    <scope>NUCLEOTIDE SEQUENCE [LARGE SCALE GENOMIC DNA]</scope>
    <source>
        <strain evidence="3 4">NCWAL01</strain>
    </source>
</reference>
<keyword evidence="4" id="KW-1185">Reference proteome</keyword>
<dbReference type="Proteomes" id="UP001221838">
    <property type="component" value="Unassembled WGS sequence"/>
</dbReference>
<protein>
    <recommendedName>
        <fullName evidence="5">DUF4340 domain-containing protein</fullName>
    </recommendedName>
</protein>
<feature type="region of interest" description="Disordered" evidence="1">
    <location>
        <begin position="99"/>
        <end position="125"/>
    </location>
</feature>
<keyword evidence="2" id="KW-0812">Transmembrane</keyword>
<accession>A0ABT5DM44</accession>
<comment type="caution">
    <text evidence="3">The sequence shown here is derived from an EMBL/GenBank/DDBJ whole genome shotgun (WGS) entry which is preliminary data.</text>
</comment>
<dbReference type="RefSeq" id="WP_272144633.1">
    <property type="nucleotide sequence ID" value="NZ_JAQNDM010000002.1"/>
</dbReference>
<evidence type="ECO:0000256" key="2">
    <source>
        <dbReference type="SAM" id="Phobius"/>
    </source>
</evidence>
<sequence length="355" mass="38380">MNTRGVWVQGVLAVVGLVAAFFVWQREPEGIPGEVTVLDVSKRSLQRVRYEDASRTAELYRDPNDEETVWLQLGTKSPPLPAVTTPEGVADGGVADGGVADGGVADGGAADAGVPAPPAPPRQLRGNEMAKNLFARLVPLKATRALGELDEKKQEELGLTNSPRKLTLTVDGREQSFTLASPSGTSWGSPYLRREDGRVFLLGPALLPDLENASSRLVDRRKHTFEMGDFDAFTVFQGKASRAFVVNGKPPSPVTVAPQGTPDKQDEFARNWFDRVWRLVPSELLGKGEEPPGGAPEEVFRVEFRKGEKQTGFALVARGVKGDFYLRTEQLPGWAKLPSGVDTLASEAVKVSQGH</sequence>